<dbReference type="Gene3D" id="3.30.565.10">
    <property type="entry name" value="Histidine kinase-like ATPase, C-terminal domain"/>
    <property type="match status" value="1"/>
</dbReference>
<evidence type="ECO:0000313" key="14">
    <source>
        <dbReference type="Proteomes" id="UP000244817"/>
    </source>
</evidence>
<evidence type="ECO:0000256" key="11">
    <source>
        <dbReference type="SAM" id="Phobius"/>
    </source>
</evidence>
<feature type="transmembrane region" description="Helical" evidence="11">
    <location>
        <begin position="162"/>
        <end position="182"/>
    </location>
</feature>
<dbReference type="GO" id="GO:0005524">
    <property type="term" value="F:ATP binding"/>
    <property type="evidence" value="ECO:0007669"/>
    <property type="project" value="UniProtKB-KW"/>
</dbReference>
<dbReference type="NCBIfam" id="NF033792">
    <property type="entry name" value="ActS_PrrB_HisK"/>
    <property type="match status" value="1"/>
</dbReference>
<feature type="region of interest" description="Disordered" evidence="10">
    <location>
        <begin position="291"/>
        <end position="312"/>
    </location>
</feature>
<evidence type="ECO:0000256" key="6">
    <source>
        <dbReference type="ARBA" id="ARBA00022679"/>
    </source>
</evidence>
<dbReference type="SMART" id="SM00387">
    <property type="entry name" value="HATPase_c"/>
    <property type="match status" value="1"/>
</dbReference>
<keyword evidence="11" id="KW-0812">Transmembrane</keyword>
<accession>A0A2T7FZQ2</accession>
<evidence type="ECO:0000256" key="8">
    <source>
        <dbReference type="ARBA" id="ARBA00022777"/>
    </source>
</evidence>
<comment type="catalytic activity">
    <reaction evidence="1">
        <text>ATP + protein L-histidine = ADP + protein N-phospho-L-histidine.</text>
        <dbReference type="EC" id="2.7.13.3"/>
    </reaction>
</comment>
<dbReference type="Gene3D" id="1.10.287.130">
    <property type="match status" value="1"/>
</dbReference>
<gene>
    <name evidence="13" type="ORF">DC363_03130</name>
</gene>
<evidence type="ECO:0000256" key="2">
    <source>
        <dbReference type="ARBA" id="ARBA00004651"/>
    </source>
</evidence>
<comment type="caution">
    <text evidence="13">The sequence shown here is derived from an EMBL/GenBank/DDBJ whole genome shotgun (WGS) entry which is preliminary data.</text>
</comment>
<keyword evidence="7" id="KW-0547">Nucleotide-binding</keyword>
<evidence type="ECO:0000256" key="9">
    <source>
        <dbReference type="ARBA" id="ARBA00022840"/>
    </source>
</evidence>
<dbReference type="InterPro" id="IPR050980">
    <property type="entry name" value="2C_sensor_his_kinase"/>
</dbReference>
<dbReference type="PANTHER" id="PTHR44936:SF10">
    <property type="entry name" value="SENSOR PROTEIN RSTB"/>
    <property type="match status" value="1"/>
</dbReference>
<name>A0A2T7FZQ2_9RHOB</name>
<feature type="transmembrane region" description="Helical" evidence="11">
    <location>
        <begin position="24"/>
        <end position="45"/>
    </location>
</feature>
<comment type="subcellular location">
    <subcellularLocation>
        <location evidence="2">Cell membrane</location>
        <topology evidence="2">Multi-pass membrane protein</topology>
    </subcellularLocation>
</comment>
<dbReference type="InterPro" id="IPR004358">
    <property type="entry name" value="Sig_transdc_His_kin-like_C"/>
</dbReference>
<evidence type="ECO:0000256" key="10">
    <source>
        <dbReference type="SAM" id="MobiDB-lite"/>
    </source>
</evidence>
<keyword evidence="9" id="KW-0067">ATP-binding</keyword>
<feature type="transmembrane region" description="Helical" evidence="11">
    <location>
        <begin position="51"/>
        <end position="72"/>
    </location>
</feature>
<dbReference type="SUPFAM" id="SSF55874">
    <property type="entry name" value="ATPase domain of HSP90 chaperone/DNA topoisomerase II/histidine kinase"/>
    <property type="match status" value="1"/>
</dbReference>
<dbReference type="PRINTS" id="PR00344">
    <property type="entry name" value="BCTRLSENSOR"/>
</dbReference>
<keyword evidence="11" id="KW-1133">Transmembrane helix</keyword>
<evidence type="ECO:0000256" key="5">
    <source>
        <dbReference type="ARBA" id="ARBA00022553"/>
    </source>
</evidence>
<evidence type="ECO:0000256" key="4">
    <source>
        <dbReference type="ARBA" id="ARBA00022475"/>
    </source>
</evidence>
<dbReference type="InterPro" id="IPR036890">
    <property type="entry name" value="HATPase_C_sf"/>
</dbReference>
<dbReference type="CDD" id="cd00082">
    <property type="entry name" value="HisKA"/>
    <property type="match status" value="1"/>
</dbReference>
<dbReference type="Proteomes" id="UP000244817">
    <property type="component" value="Unassembled WGS sequence"/>
</dbReference>
<dbReference type="EMBL" id="QCYG01000002">
    <property type="protein sequence ID" value="PVA07639.1"/>
    <property type="molecule type" value="Genomic_DNA"/>
</dbReference>
<protein>
    <recommendedName>
        <fullName evidence="3">histidine kinase</fullName>
        <ecNumber evidence="3">2.7.13.3</ecNumber>
    </recommendedName>
</protein>
<evidence type="ECO:0000256" key="1">
    <source>
        <dbReference type="ARBA" id="ARBA00000085"/>
    </source>
</evidence>
<dbReference type="Pfam" id="PF00512">
    <property type="entry name" value="HisKA"/>
    <property type="match status" value="1"/>
</dbReference>
<dbReference type="Pfam" id="PF02518">
    <property type="entry name" value="HATPase_c"/>
    <property type="match status" value="1"/>
</dbReference>
<proteinExistence type="predicted"/>
<evidence type="ECO:0000259" key="12">
    <source>
        <dbReference type="PROSITE" id="PS50109"/>
    </source>
</evidence>
<dbReference type="NCBIfam" id="NF045988">
    <property type="entry name" value="HisKinRegBRhodob"/>
    <property type="match status" value="1"/>
</dbReference>
<keyword evidence="11" id="KW-0472">Membrane</keyword>
<keyword evidence="14" id="KW-1185">Reference proteome</keyword>
<reference evidence="13 14" key="1">
    <citation type="submission" date="2018-04" db="EMBL/GenBank/DDBJ databases">
        <title>Pelagivirga bohaiensis gen. nov., sp. nov., a bacterium isolated from the Bohai Sea.</title>
        <authorList>
            <person name="Ji X."/>
        </authorList>
    </citation>
    <scope>NUCLEOTIDE SEQUENCE [LARGE SCALE GENOMIC DNA]</scope>
    <source>
        <strain evidence="13 14">BH-SD16</strain>
    </source>
</reference>
<dbReference type="EC" id="2.7.13.3" evidence="3"/>
<keyword evidence="5" id="KW-0597">Phosphoprotein</keyword>
<dbReference type="InterPro" id="IPR047770">
    <property type="entry name" value="RegB"/>
</dbReference>
<dbReference type="InterPro" id="IPR003661">
    <property type="entry name" value="HisK_dim/P_dom"/>
</dbReference>
<dbReference type="InterPro" id="IPR005467">
    <property type="entry name" value="His_kinase_dom"/>
</dbReference>
<dbReference type="OrthoDB" id="9785252at2"/>
<dbReference type="PANTHER" id="PTHR44936">
    <property type="entry name" value="SENSOR PROTEIN CREC"/>
    <property type="match status" value="1"/>
</dbReference>
<evidence type="ECO:0000256" key="7">
    <source>
        <dbReference type="ARBA" id="ARBA00022741"/>
    </source>
</evidence>
<dbReference type="SUPFAM" id="SSF47384">
    <property type="entry name" value="Homodimeric domain of signal transducing histidine kinase"/>
    <property type="match status" value="1"/>
</dbReference>
<evidence type="ECO:0000256" key="3">
    <source>
        <dbReference type="ARBA" id="ARBA00012438"/>
    </source>
</evidence>
<dbReference type="SMART" id="SM00388">
    <property type="entry name" value="HisKA"/>
    <property type="match status" value="1"/>
</dbReference>
<feature type="domain" description="Histidine kinase" evidence="12">
    <location>
        <begin position="218"/>
        <end position="441"/>
    </location>
</feature>
<dbReference type="RefSeq" id="WP_108639681.1">
    <property type="nucleotide sequence ID" value="NZ_QCYG01000002.1"/>
</dbReference>
<organism evidence="13 14">
    <name type="scientific">Thalassorhabdomicrobium marinisediminis</name>
    <dbReference type="NCBI Taxonomy" id="2170577"/>
    <lineage>
        <taxon>Bacteria</taxon>
        <taxon>Pseudomonadati</taxon>
        <taxon>Pseudomonadota</taxon>
        <taxon>Alphaproteobacteria</taxon>
        <taxon>Rhodobacterales</taxon>
        <taxon>Paracoccaceae</taxon>
        <taxon>Thalassorhabdomicrobium</taxon>
    </lineage>
</organism>
<dbReference type="GO" id="GO:0000155">
    <property type="term" value="F:phosphorelay sensor kinase activity"/>
    <property type="evidence" value="ECO:0007669"/>
    <property type="project" value="InterPro"/>
</dbReference>
<evidence type="ECO:0000313" key="13">
    <source>
        <dbReference type="EMBL" id="PVA07639.1"/>
    </source>
</evidence>
<keyword evidence="8 13" id="KW-0418">Kinase</keyword>
<dbReference type="InterPro" id="IPR036097">
    <property type="entry name" value="HisK_dim/P_sf"/>
</dbReference>
<dbReference type="AlphaFoldDB" id="A0A2T7FZQ2"/>
<keyword evidence="6" id="KW-0808">Transferase</keyword>
<dbReference type="GO" id="GO:0005886">
    <property type="term" value="C:plasma membrane"/>
    <property type="evidence" value="ECO:0007669"/>
    <property type="project" value="UniProtKB-SubCell"/>
</dbReference>
<dbReference type="PROSITE" id="PS50109">
    <property type="entry name" value="HIS_KIN"/>
    <property type="match status" value="1"/>
</dbReference>
<keyword evidence="4" id="KW-1003">Cell membrane</keyword>
<feature type="transmembrane region" description="Helical" evidence="11">
    <location>
        <begin position="130"/>
        <end position="150"/>
    </location>
</feature>
<dbReference type="InterPro" id="IPR003594">
    <property type="entry name" value="HATPase_dom"/>
</dbReference>
<sequence>MAQVELDVFQSRERSNWVRLRTLVWLRWFAIAGQIVAVLVARYVYHLTLEVGLITVVIGLPILVNVVSMFLYPETRRLSEGEADLMIGFDLLQLGALLYLAGGLSNPFALLILAPVTVASTILPLRSTLVLGGVTLAIITLLRFDSLPILTADGAPLTLPELFVFGFWVALIIGVVFVGVYARQVTQETLSMGEALAATQMALAREQKLTDLGGVVAAAAHELGTPLATIKLVSRELMDELDGNADLQEDARLINEQADRCRDILRSMGRAGKEDQLLRQAPLETVVREASEPHMDRGKTVSITLSPPVGTEARQPHILRRSEIIHGLRNLVQNAVDFAASEVRVEITWTEETITVRINDDGPGFPASVIGRIGDPFVRRRWSDSGTKRRPGYEGMGLGLFIAKTLLERSGAVLTFLNGSEKQQSGLRSGAIVTVEWPRASIEGSLDATGALGDNTLIT</sequence>